<keyword evidence="7" id="KW-0539">Nucleus</keyword>
<dbReference type="PANTHER" id="PTHR12603:SF0">
    <property type="entry name" value="CCR4-NOT TRANSCRIPTION COMPLEX SUBUNIT 4"/>
    <property type="match status" value="1"/>
</dbReference>
<feature type="compositionally biased region" description="Polar residues" evidence="11">
    <location>
        <begin position="962"/>
        <end position="976"/>
    </location>
</feature>
<feature type="compositionally biased region" description="Polar residues" evidence="11">
    <location>
        <begin position="914"/>
        <end position="929"/>
    </location>
</feature>
<dbReference type="EMBL" id="NBIV01000035">
    <property type="protein sequence ID" value="PXF46622.1"/>
    <property type="molecule type" value="Genomic_DNA"/>
</dbReference>
<feature type="compositionally biased region" description="Basic and acidic residues" evidence="11">
    <location>
        <begin position="1029"/>
        <end position="1045"/>
    </location>
</feature>
<feature type="domain" description="RRM" evidence="13">
    <location>
        <begin position="123"/>
        <end position="209"/>
    </location>
</feature>
<comment type="caution">
    <text evidence="14">The sequence shown here is derived from an EMBL/GenBank/DDBJ whole genome shotgun (WGS) entry which is preliminary data.</text>
</comment>
<dbReference type="SUPFAM" id="SSF57850">
    <property type="entry name" value="RING/U-box"/>
    <property type="match status" value="1"/>
</dbReference>
<feature type="compositionally biased region" description="Low complexity" evidence="11">
    <location>
        <begin position="505"/>
        <end position="516"/>
    </location>
</feature>
<dbReference type="GO" id="GO:0030014">
    <property type="term" value="C:CCR4-NOT complex"/>
    <property type="evidence" value="ECO:0007669"/>
    <property type="project" value="InterPro"/>
</dbReference>
<evidence type="ECO:0000256" key="3">
    <source>
        <dbReference type="ARBA" id="ARBA00022771"/>
    </source>
</evidence>
<evidence type="ECO:0000256" key="11">
    <source>
        <dbReference type="SAM" id="MobiDB-lite"/>
    </source>
</evidence>
<feature type="compositionally biased region" description="Low complexity" evidence="11">
    <location>
        <begin position="680"/>
        <end position="711"/>
    </location>
</feature>
<evidence type="ECO:0000259" key="13">
    <source>
        <dbReference type="PROSITE" id="PS50102"/>
    </source>
</evidence>
<comment type="subcellular location">
    <subcellularLocation>
        <location evidence="1">Nucleus</location>
    </subcellularLocation>
</comment>
<dbReference type="GO" id="GO:0016567">
    <property type="term" value="P:protein ubiquitination"/>
    <property type="evidence" value="ECO:0007669"/>
    <property type="project" value="TreeGrafter"/>
</dbReference>
<evidence type="ECO:0000256" key="9">
    <source>
        <dbReference type="PROSITE-ProRule" id="PRU00176"/>
    </source>
</evidence>
<dbReference type="SUPFAM" id="SSF54928">
    <property type="entry name" value="RNA-binding domain, RBD"/>
    <property type="match status" value="1"/>
</dbReference>
<evidence type="ECO:0000313" key="14">
    <source>
        <dbReference type="EMBL" id="PXF46622.1"/>
    </source>
</evidence>
<dbReference type="CDD" id="cd16618">
    <property type="entry name" value="mRING-HC-C4C4_CNOT4"/>
    <property type="match status" value="1"/>
</dbReference>
<evidence type="ECO:0000256" key="7">
    <source>
        <dbReference type="ARBA" id="ARBA00023242"/>
    </source>
</evidence>
<dbReference type="InterPro" id="IPR039515">
    <property type="entry name" value="NOT4_mRING-HC-C4C4"/>
</dbReference>
<feature type="compositionally biased region" description="Low complexity" evidence="11">
    <location>
        <begin position="311"/>
        <end position="337"/>
    </location>
</feature>
<protein>
    <submittedName>
        <fullName evidence="14">CCR4-NOT transcription complex subunit 4</fullName>
    </submittedName>
</protein>
<evidence type="ECO:0000256" key="8">
    <source>
        <dbReference type="PROSITE-ProRule" id="PRU00175"/>
    </source>
</evidence>
<evidence type="ECO:0000256" key="1">
    <source>
        <dbReference type="ARBA" id="ARBA00004123"/>
    </source>
</evidence>
<feature type="compositionally biased region" description="Basic residues" evidence="11">
    <location>
        <begin position="1018"/>
        <end position="1028"/>
    </location>
</feature>
<keyword evidence="6 10" id="KW-0175">Coiled coil</keyword>
<dbReference type="InterPro" id="IPR000504">
    <property type="entry name" value="RRM_dom"/>
</dbReference>
<name>A0A2V3IWV5_9FLOR</name>
<dbReference type="InterPro" id="IPR039780">
    <property type="entry name" value="Mot2"/>
</dbReference>
<dbReference type="AlphaFoldDB" id="A0A2V3IWV5"/>
<dbReference type="SMART" id="SM00361">
    <property type="entry name" value="RRM_1"/>
    <property type="match status" value="1"/>
</dbReference>
<feature type="compositionally biased region" description="Polar residues" evidence="11">
    <location>
        <begin position="338"/>
        <end position="381"/>
    </location>
</feature>
<dbReference type="FunFam" id="3.30.40.10:FF:000006">
    <property type="entry name" value="CCR4-NOT transcription complex subunit 4"/>
    <property type="match status" value="1"/>
</dbReference>
<evidence type="ECO:0000256" key="10">
    <source>
        <dbReference type="SAM" id="Coils"/>
    </source>
</evidence>
<dbReference type="Pfam" id="PF14570">
    <property type="entry name" value="zf-RING_4"/>
    <property type="match status" value="1"/>
</dbReference>
<feature type="compositionally biased region" description="Polar residues" evidence="11">
    <location>
        <begin position="937"/>
        <end position="946"/>
    </location>
</feature>
<organism evidence="14 15">
    <name type="scientific">Gracilariopsis chorda</name>
    <dbReference type="NCBI Taxonomy" id="448386"/>
    <lineage>
        <taxon>Eukaryota</taxon>
        <taxon>Rhodophyta</taxon>
        <taxon>Florideophyceae</taxon>
        <taxon>Rhodymeniophycidae</taxon>
        <taxon>Gracilariales</taxon>
        <taxon>Gracilariaceae</taxon>
        <taxon>Gracilariopsis</taxon>
    </lineage>
</organism>
<feature type="region of interest" description="Disordered" evidence="11">
    <location>
        <begin position="303"/>
        <end position="553"/>
    </location>
</feature>
<keyword evidence="3 8" id="KW-0863">Zinc-finger</keyword>
<dbReference type="Proteomes" id="UP000247409">
    <property type="component" value="Unassembled WGS sequence"/>
</dbReference>
<dbReference type="InterPro" id="IPR012677">
    <property type="entry name" value="Nucleotide-bd_a/b_plait_sf"/>
</dbReference>
<feature type="compositionally biased region" description="Low complexity" evidence="11">
    <location>
        <begin position="413"/>
        <end position="434"/>
    </location>
</feature>
<dbReference type="CDD" id="cd12438">
    <property type="entry name" value="RRM_CNOT4"/>
    <property type="match status" value="1"/>
</dbReference>
<evidence type="ECO:0000256" key="6">
    <source>
        <dbReference type="ARBA" id="ARBA00023054"/>
    </source>
</evidence>
<dbReference type="GO" id="GO:0005634">
    <property type="term" value="C:nucleus"/>
    <property type="evidence" value="ECO:0007669"/>
    <property type="project" value="UniProtKB-SubCell"/>
</dbReference>
<evidence type="ECO:0000256" key="5">
    <source>
        <dbReference type="ARBA" id="ARBA00022884"/>
    </source>
</evidence>
<dbReference type="GO" id="GO:0003723">
    <property type="term" value="F:RNA binding"/>
    <property type="evidence" value="ECO:0007669"/>
    <property type="project" value="UniProtKB-UniRule"/>
</dbReference>
<feature type="coiled-coil region" evidence="10">
    <location>
        <begin position="1181"/>
        <end position="1215"/>
    </location>
</feature>
<keyword evidence="15" id="KW-1185">Reference proteome</keyword>
<dbReference type="Gene3D" id="3.30.70.330">
    <property type="match status" value="1"/>
</dbReference>
<feature type="domain" description="RING-type" evidence="12">
    <location>
        <begin position="11"/>
        <end position="54"/>
    </location>
</feature>
<evidence type="ECO:0000256" key="4">
    <source>
        <dbReference type="ARBA" id="ARBA00022833"/>
    </source>
</evidence>
<dbReference type="InterPro" id="IPR034261">
    <property type="entry name" value="CNOT4_RRM"/>
</dbReference>
<dbReference type="STRING" id="448386.A0A2V3IWV5"/>
<feature type="region of interest" description="Disordered" evidence="11">
    <location>
        <begin position="665"/>
        <end position="711"/>
    </location>
</feature>
<dbReference type="PROSITE" id="PS50102">
    <property type="entry name" value="RRM"/>
    <property type="match status" value="1"/>
</dbReference>
<evidence type="ECO:0000259" key="12">
    <source>
        <dbReference type="PROSITE" id="PS50089"/>
    </source>
</evidence>
<keyword evidence="2" id="KW-0479">Metal-binding</keyword>
<feature type="compositionally biased region" description="Pro residues" evidence="11">
    <location>
        <begin position="838"/>
        <end position="849"/>
    </location>
</feature>
<sequence length="1217" mass="131478">MAEEEEEVPQCPLCLEELDATDRAVEACQCGYQICLWCLHHIREQLNSRCPACRTPYQEQNFKYAQVNPEEAAKEAKERATAKKERERREKMKEIEKERARAAAVSLQKAKSNLKHARILQKNLVYIIGLSLTLAREEVIRRADMFGKFGRMLRILVNRSHPFNADAPGGPSISAYVQYVRDSDASAAVRAMNNAVFDGREIRCAIATTKYCDSFVRNAATTSDPTAAHYCGNQNCMYYHSLSTEETLTREEVLARQFGPPPPAHLFLPAPSNGRPINAQQSIHPRLAAHSVASGLVPAMRPPARPPIVNSSAIPSTSSAAPSIHPPSSLSSVPIPSTNTSMAVAKNPNNSTGNLSSDSASPRQHMTSETGTNLRPGSSPNRTPPESPRNSRRPGIRLQRSPPSRDPVSSKYPRSTGTSTSSKPPTTSVPLPSTAGWASSQAPPTTRSSPRHGQTTFDDAPTSRPKLRFHPRRSREPSPPPGFENRVAMSPPVPSKPPGFDIPVSSPSSDIRASASNARPKDLTTGTGNPPSTSALPPPPGFGPVPVSQNTETGQALANDVAAAWAQEAASDKVFSNEDKRSRTDFIGSVGRGNARIPQDNPDSRSELAQVLAKIGGDLGVSSEFKSLHSSSFFTSEQANRNPFLSGSVGNGGSGKMMHPATPAHLGSLFGNHATGRGCPVPSTPTTTTNAPVNPNGSPQTSAQSSTLSSTYRLANRKSELKLSSPRRNTSRFGFAQREIANAIPGSRVPRSALQARSTPFQVGPQTSSASEMFVRPPAANELHKQPMLMNELLQSAKPTNPLVHGPSRQNRSRFDFADHRSPPLTANYRTRAVPTTSNPPPKNSPPVPRSYATRNDSIASLAQLSTQEKLASIFNSAQMSGEALPPMPSFDAHVDPLANPNISVIPSKPVAPDQSNRPFRTVSRSANVASEDKPRVTSTLQSRQPTMPPPGFREATPGISPESTTVDSPSTTSGVAKSVASGGETSRRKSKEIAPQVASVDESVSSGTDSHDDDRRRAKAQKKREKKSRQLRDSTERTYVERKQKNGKGQTSAPAVQPVQVTQPVKVTQPHHTSQTGKTVLSAQQPHSTQTVQAKVTKPPNVERQRVSQAVEPVRPSTSKPANKSKRDNELVSEKSGNVAVAENSQKTASEKQIHRSADDSAVVLIPSKMSEDPGKYMSVSELEREVEAARAREAQLQDKLLELQRRIRSYDNVRT</sequence>
<accession>A0A2V3IWV5</accession>
<dbReference type="PROSITE" id="PS50089">
    <property type="entry name" value="ZF_RING_2"/>
    <property type="match status" value="1"/>
</dbReference>
<keyword evidence="4" id="KW-0862">Zinc</keyword>
<dbReference type="InterPro" id="IPR003954">
    <property type="entry name" value="RRM_euk-type"/>
</dbReference>
<dbReference type="InterPro" id="IPR001841">
    <property type="entry name" value="Znf_RING"/>
</dbReference>
<dbReference type="OrthoDB" id="1923159at2759"/>
<dbReference type="Gene3D" id="3.30.40.10">
    <property type="entry name" value="Zinc/RING finger domain, C3HC4 (zinc finger)"/>
    <property type="match status" value="1"/>
</dbReference>
<feature type="compositionally biased region" description="Low complexity" evidence="11">
    <location>
        <begin position="1054"/>
        <end position="1071"/>
    </location>
</feature>
<feature type="compositionally biased region" description="Polar residues" evidence="11">
    <location>
        <begin position="436"/>
        <end position="457"/>
    </location>
</feature>
<dbReference type="InterPro" id="IPR035979">
    <property type="entry name" value="RBD_domain_sf"/>
</dbReference>
<evidence type="ECO:0000256" key="2">
    <source>
        <dbReference type="ARBA" id="ARBA00022723"/>
    </source>
</evidence>
<feature type="coiled-coil region" evidence="10">
    <location>
        <begin position="70"/>
        <end position="101"/>
    </location>
</feature>
<feature type="compositionally biased region" description="Polar residues" evidence="11">
    <location>
        <begin position="1072"/>
        <end position="1095"/>
    </location>
</feature>
<dbReference type="GO" id="GO:0004842">
    <property type="term" value="F:ubiquitin-protein transferase activity"/>
    <property type="evidence" value="ECO:0007669"/>
    <property type="project" value="InterPro"/>
</dbReference>
<dbReference type="InterPro" id="IPR013083">
    <property type="entry name" value="Znf_RING/FYVE/PHD"/>
</dbReference>
<proteinExistence type="predicted"/>
<feature type="region of interest" description="Disordered" evidence="11">
    <location>
        <begin position="906"/>
        <end position="1161"/>
    </location>
</feature>
<keyword evidence="5 9" id="KW-0694">RNA-binding</keyword>
<dbReference type="PANTHER" id="PTHR12603">
    <property type="entry name" value="CCR4-NOT TRANSCRIPTION COMPLEX RELATED"/>
    <property type="match status" value="1"/>
</dbReference>
<dbReference type="GO" id="GO:0008270">
    <property type="term" value="F:zinc ion binding"/>
    <property type="evidence" value="ECO:0007669"/>
    <property type="project" value="UniProtKB-KW"/>
</dbReference>
<evidence type="ECO:0000313" key="15">
    <source>
        <dbReference type="Proteomes" id="UP000247409"/>
    </source>
</evidence>
<gene>
    <name evidence="14" type="ORF">BWQ96_03611</name>
</gene>
<feature type="region of interest" description="Disordered" evidence="11">
    <location>
        <begin position="801"/>
        <end position="853"/>
    </location>
</feature>
<reference evidence="14 15" key="1">
    <citation type="journal article" date="2018" name="Mol. Biol. Evol.">
        <title>Analysis of the draft genome of the red seaweed Gracilariopsis chorda provides insights into genome size evolution in Rhodophyta.</title>
        <authorList>
            <person name="Lee J."/>
            <person name="Yang E.C."/>
            <person name="Graf L."/>
            <person name="Yang J.H."/>
            <person name="Qiu H."/>
            <person name="Zel Zion U."/>
            <person name="Chan C.X."/>
            <person name="Stephens T.G."/>
            <person name="Weber A.P.M."/>
            <person name="Boo G.H."/>
            <person name="Boo S.M."/>
            <person name="Kim K.M."/>
            <person name="Shin Y."/>
            <person name="Jung M."/>
            <person name="Lee S.J."/>
            <person name="Yim H.S."/>
            <person name="Lee J.H."/>
            <person name="Bhattacharya D."/>
            <person name="Yoon H.S."/>
        </authorList>
    </citation>
    <scope>NUCLEOTIDE SEQUENCE [LARGE SCALE GENOMIC DNA]</scope>
    <source>
        <strain evidence="14 15">SKKU-2015</strain>
        <tissue evidence="14">Whole body</tissue>
    </source>
</reference>
<dbReference type="Pfam" id="PF00076">
    <property type="entry name" value="RRM_1"/>
    <property type="match status" value="1"/>
</dbReference>
<feature type="region of interest" description="Disordered" evidence="11">
    <location>
        <begin position="585"/>
        <end position="604"/>
    </location>
</feature>
<feature type="compositionally biased region" description="Basic and acidic residues" evidence="11">
    <location>
        <begin position="813"/>
        <end position="822"/>
    </location>
</feature>
<feature type="compositionally biased region" description="Basic and acidic residues" evidence="11">
    <location>
        <begin position="1150"/>
        <end position="1160"/>
    </location>
</feature>